<gene>
    <name evidence="3" type="ORF">CLCHR_18640</name>
</gene>
<keyword evidence="4" id="KW-1185">Reference proteome</keyword>
<protein>
    <recommendedName>
        <fullName evidence="2">Tim44-like domain-containing protein</fullName>
    </recommendedName>
</protein>
<dbReference type="Proteomes" id="UP000191056">
    <property type="component" value="Unassembled WGS sequence"/>
</dbReference>
<name>A0A1V4ISM4_9CLOT</name>
<dbReference type="Pfam" id="PF04280">
    <property type="entry name" value="Tim44"/>
    <property type="match status" value="1"/>
</dbReference>
<dbReference type="RefSeq" id="WP_079439425.1">
    <property type="nucleotide sequence ID" value="NZ_MZGT01000021.1"/>
</dbReference>
<dbReference type="STRING" id="225345.CLCHR_18640"/>
<accession>A0A1V4ISM4</accession>
<evidence type="ECO:0000259" key="2">
    <source>
        <dbReference type="SMART" id="SM00978"/>
    </source>
</evidence>
<dbReference type="SUPFAM" id="SSF54427">
    <property type="entry name" value="NTF2-like"/>
    <property type="match status" value="1"/>
</dbReference>
<keyword evidence="1" id="KW-1133">Transmembrane helix</keyword>
<feature type="transmembrane region" description="Helical" evidence="1">
    <location>
        <begin position="57"/>
        <end position="79"/>
    </location>
</feature>
<dbReference type="Gene3D" id="3.10.450.240">
    <property type="match status" value="1"/>
</dbReference>
<proteinExistence type="predicted"/>
<dbReference type="SMART" id="SM00978">
    <property type="entry name" value="Tim44"/>
    <property type="match status" value="1"/>
</dbReference>
<reference evidence="3 4" key="1">
    <citation type="submission" date="2017-03" db="EMBL/GenBank/DDBJ databases">
        <title>Genome sequence of Clostridium chromiireducens DSM 23318.</title>
        <authorList>
            <person name="Poehlein A."/>
            <person name="Daniel R."/>
        </authorList>
    </citation>
    <scope>NUCLEOTIDE SEQUENCE [LARGE SCALE GENOMIC DNA]</scope>
    <source>
        <strain evidence="3 4">DSM 23318</strain>
    </source>
</reference>
<keyword evidence="1" id="KW-0812">Transmembrane</keyword>
<dbReference type="EMBL" id="MZGT01000021">
    <property type="protein sequence ID" value="OPJ62804.1"/>
    <property type="molecule type" value="Genomic_DNA"/>
</dbReference>
<keyword evidence="1" id="KW-0472">Membrane</keyword>
<feature type="transmembrane region" description="Helical" evidence="1">
    <location>
        <begin position="85"/>
        <end position="105"/>
    </location>
</feature>
<organism evidence="3 4">
    <name type="scientific">Clostridium chromiireducens</name>
    <dbReference type="NCBI Taxonomy" id="225345"/>
    <lineage>
        <taxon>Bacteria</taxon>
        <taxon>Bacillati</taxon>
        <taxon>Bacillota</taxon>
        <taxon>Clostridia</taxon>
        <taxon>Eubacteriales</taxon>
        <taxon>Clostridiaceae</taxon>
        <taxon>Clostridium</taxon>
    </lineage>
</organism>
<dbReference type="InterPro" id="IPR007379">
    <property type="entry name" value="Tim44-like_dom"/>
</dbReference>
<evidence type="ECO:0000313" key="4">
    <source>
        <dbReference type="Proteomes" id="UP000191056"/>
    </source>
</evidence>
<comment type="caution">
    <text evidence="3">The sequence shown here is derived from an EMBL/GenBank/DDBJ whole genome shotgun (WGS) entry which is preliminary data.</text>
</comment>
<sequence>MWEIFDKPNKKNKYINKAIDTLSNSEELYYTYMTIDKNREYDREDINDLFFYKIKRAIAIILCVVILNKLGLPDIVKWYYNGGIFPIKATFLVSLSLVLVIIHIFKIDDYYINKLLYNNEINKKKKETNEFINTIKKDSRNIAYAFLRSTVKETFFKVNESLEQMNFEMCEKYISSEFYNIQQAQCKRYFFNNIIRVIDELELIEADPIGIIHHHDSYEDVVWFLIKYRAKDYVVDETDGEILFGSNKVKTFIQYWKFQKEWENTWLLSDVIIKGERDIKKFKIVNEF</sequence>
<dbReference type="OrthoDB" id="1927721at2"/>
<feature type="domain" description="Tim44-like" evidence="2">
    <location>
        <begin position="128"/>
        <end position="273"/>
    </location>
</feature>
<evidence type="ECO:0000256" key="1">
    <source>
        <dbReference type="SAM" id="Phobius"/>
    </source>
</evidence>
<dbReference type="AlphaFoldDB" id="A0A1V4ISM4"/>
<dbReference type="InterPro" id="IPR032710">
    <property type="entry name" value="NTF2-like_dom_sf"/>
</dbReference>
<evidence type="ECO:0000313" key="3">
    <source>
        <dbReference type="EMBL" id="OPJ62804.1"/>
    </source>
</evidence>